<feature type="compositionally biased region" description="Polar residues" evidence="7">
    <location>
        <begin position="696"/>
        <end position="711"/>
    </location>
</feature>
<feature type="compositionally biased region" description="Basic and acidic residues" evidence="7">
    <location>
        <begin position="277"/>
        <end position="306"/>
    </location>
</feature>
<feature type="compositionally biased region" description="Basic and acidic residues" evidence="7">
    <location>
        <begin position="391"/>
        <end position="402"/>
    </location>
</feature>
<dbReference type="GO" id="GO:0034244">
    <property type="term" value="P:negative regulation of transcription elongation by RNA polymerase II"/>
    <property type="evidence" value="ECO:0007669"/>
    <property type="project" value="InterPro"/>
</dbReference>
<feature type="domain" description="PHD-type" evidence="8">
    <location>
        <begin position="337"/>
        <end position="388"/>
    </location>
</feature>
<comment type="caution">
    <text evidence="9">The sequence shown here is derived from an EMBL/GenBank/DDBJ whole genome shotgun (WGS) entry which is preliminary data.</text>
</comment>
<evidence type="ECO:0000256" key="3">
    <source>
        <dbReference type="ARBA" id="ARBA00022833"/>
    </source>
</evidence>
<feature type="compositionally biased region" description="Polar residues" evidence="7">
    <location>
        <begin position="477"/>
        <end position="487"/>
    </location>
</feature>
<accession>A0A7J7BUU4</accession>
<keyword evidence="3" id="KW-0862">Zinc</keyword>
<feature type="compositionally biased region" description="Polar residues" evidence="7">
    <location>
        <begin position="266"/>
        <end position="276"/>
    </location>
</feature>
<dbReference type="PANTHER" id="PTHR33304">
    <property type="match status" value="1"/>
</dbReference>
<evidence type="ECO:0000256" key="6">
    <source>
        <dbReference type="PROSITE-ProRule" id="PRU00146"/>
    </source>
</evidence>
<dbReference type="GO" id="GO:0008270">
    <property type="term" value="F:zinc ion binding"/>
    <property type="evidence" value="ECO:0007669"/>
    <property type="project" value="UniProtKB-KW"/>
</dbReference>
<evidence type="ECO:0000259" key="8">
    <source>
        <dbReference type="PROSITE" id="PS50016"/>
    </source>
</evidence>
<dbReference type="InterPro" id="IPR056280">
    <property type="entry name" value="AIPP2-like_SPOC"/>
</dbReference>
<keyword evidence="10" id="KW-1185">Reference proteome</keyword>
<feature type="compositionally biased region" description="Low complexity" evidence="7">
    <location>
        <begin position="614"/>
        <end position="623"/>
    </location>
</feature>
<dbReference type="Gene3D" id="3.30.40.10">
    <property type="entry name" value="Zinc/RING finger domain, C3HC4 (zinc finger)"/>
    <property type="match status" value="1"/>
</dbReference>
<sequence>MECHFWNGSHGLNKRSGKHPMNQKVYMRVESGFCNLCSAPCSSCMHLNPARMGSKSDGSSEETCHATVTSQISVSAGDILSSKSRACETLQHATSEGSTLLSVNSSHDSLSENAESKVIIRLSDVSDASNGTEVLPNSSLCGTGADGRPSSKAPPVLDESTSKLKEKFREVENRDDNTSFISGVNDADVLVSYSKESLERKIVSCDTAYVSNLDSKGSGKALISCNSGMLETWSVDASAHGGIPKGKVPVGPGECINLSSSKEAATGANSVVSNKNSEVEMDKDSKQPPEEGHKISDKVDQDEKNIKSAGLSDAKEHPLQSVSADESDESDIVEHDVKICDICGDAGREDLLAICSKCSDGAEHTYCMGEMIKKVPEGDWLCEECKFAEESESQKQDAEVKRVNKASPSIPNSGNKHAENMEVASPSRRQAIEPNTVSPKSSSPPNTVSPKSSSPHRTATLPQDSSFNLDKGKAKPTQKSFGNQSGNDILETVRSPTTSMRLHPPKGTLLKSYSFSTPNFKPKLKQVDEVFYRQKETKEHAASDIKDGHTRTIGKSASFKSVIPGRLNAPESKVKMLSSQFSLAKDLKGLRPTKDRNAPEWKKSLKQDRPLVTSSAVSSSISSPKADSKLTSASNNRDSKSVQSDGKLSTLTKSAGGLARKALETPVTSVGASDASGNSGSGGQKMNQVIPKDETASNASWTADRPSSNSCVLDGLPRSGELLQQGEKSRELPVSHSRHPVTMASRNFPCRKCKETGHASEFCAVSSPLSSGVDLSVSRSLKEEMRKGPKLKDAVEFAMLKRPRIHKKKGEVEEMDGLSTPKTSVKSERASEEQHYAHCPTVSAFCKTFSIPVPEYSWQGTFEVQKGGGVLDLSGSLQAHLSTCASPKVLEVVKKLPLKVALDEVPRLSTWPTQFQCNGVSEDNIALYFFAKDLESYEKSYMGLLDNMIKSDLALKGTVDGVELLIFPSNVLPENCQRWNMLFFLWGVFRGRRSICSVSSSYSDPSKKLGVFDSNAATTLKEISNAITSFSENICSDTFTGKKNSPACESSCDAVQEYDATDKTHVTMNGDSDKEVCLMEDRVLDLEASCKQEEGELESKSSSNTASGMGSLCPKMEPNNPLEDQGQHIKLKKPSVLEIGIKGSSDKSEKTQSNALLVKEDSSAFKQLPIQNGEKGIAGHIGKVEVADRMLIDGDGIKLEKNLGRDDRDINIETCSAGHSTIEGLNSKHRKRPHLDLSKPAPESSNDTDQTLPWNELDADGESVNKKLKADYSEVYECSRTNDVFASQMHDAYSGCSIEDKRSEDSCDEKVILEDLGSAERYFFPVVTPHVKGFQLEDKPLPWKRPSSEDQNRSHDRVPDLELALGADRKPPNKGLLPFFVGMGDRNNTQNRPFDKMTDTGEEDDPAASLSLSLSFPFKDNEHAVKSVTKTEQVLPERHNVSTSLLLFGGLLDK</sequence>
<dbReference type="InterPro" id="IPR011011">
    <property type="entry name" value="Znf_FYVE_PHD"/>
</dbReference>
<evidence type="ECO:0000256" key="1">
    <source>
        <dbReference type="ARBA" id="ARBA00022723"/>
    </source>
</evidence>
<evidence type="ECO:0000256" key="5">
    <source>
        <dbReference type="ARBA" id="ARBA00023163"/>
    </source>
</evidence>
<keyword evidence="1" id="KW-0479">Metal-binding</keyword>
<gene>
    <name evidence="9" type="ORF">HS088_TW23G00390</name>
</gene>
<evidence type="ECO:0000313" key="9">
    <source>
        <dbReference type="EMBL" id="KAF5725663.1"/>
    </source>
</evidence>
<dbReference type="Pfam" id="PF23121">
    <property type="entry name" value="SPOC_AIPP2"/>
    <property type="match status" value="1"/>
</dbReference>
<feature type="region of interest" description="Disordered" evidence="7">
    <location>
        <begin position="1386"/>
        <end position="1408"/>
    </location>
</feature>
<name>A0A7J7BUU4_TRIWF</name>
<dbReference type="InterPro" id="IPR019787">
    <property type="entry name" value="Znf_PHD-finger"/>
</dbReference>
<dbReference type="InterPro" id="IPR049914">
    <property type="entry name" value="PHD1-3/5-6"/>
</dbReference>
<evidence type="ECO:0000313" key="10">
    <source>
        <dbReference type="Proteomes" id="UP000593562"/>
    </source>
</evidence>
<evidence type="ECO:0000256" key="4">
    <source>
        <dbReference type="ARBA" id="ARBA00023015"/>
    </source>
</evidence>
<evidence type="ECO:0000256" key="2">
    <source>
        <dbReference type="ARBA" id="ARBA00022771"/>
    </source>
</evidence>
<dbReference type="PROSITE" id="PS50016">
    <property type="entry name" value="ZF_PHD_2"/>
    <property type="match status" value="1"/>
</dbReference>
<feature type="region of interest" description="Disordered" evidence="7">
    <location>
        <begin position="266"/>
        <end position="330"/>
    </location>
</feature>
<dbReference type="InParanoid" id="A0A7J7BUU4"/>
<proteinExistence type="predicted"/>
<feature type="region of interest" description="Disordered" evidence="7">
    <location>
        <begin position="136"/>
        <end position="161"/>
    </location>
</feature>
<dbReference type="SMART" id="SM00249">
    <property type="entry name" value="PHD"/>
    <property type="match status" value="1"/>
</dbReference>
<feature type="region of interest" description="Disordered" evidence="7">
    <location>
        <begin position="1093"/>
        <end position="1134"/>
    </location>
</feature>
<feature type="compositionally biased region" description="Basic and acidic residues" evidence="7">
    <location>
        <begin position="588"/>
        <end position="609"/>
    </location>
</feature>
<dbReference type="InterPro" id="IPR001965">
    <property type="entry name" value="Znf_PHD"/>
</dbReference>
<feature type="region of interest" description="Disordered" evidence="7">
    <location>
        <begin position="665"/>
        <end position="717"/>
    </location>
</feature>
<feature type="region of interest" description="Disordered" evidence="7">
    <location>
        <begin position="1221"/>
        <end position="1258"/>
    </location>
</feature>
<organism evidence="9 10">
    <name type="scientific">Tripterygium wilfordii</name>
    <name type="common">Thunder God vine</name>
    <dbReference type="NCBI Taxonomy" id="458696"/>
    <lineage>
        <taxon>Eukaryota</taxon>
        <taxon>Viridiplantae</taxon>
        <taxon>Streptophyta</taxon>
        <taxon>Embryophyta</taxon>
        <taxon>Tracheophyta</taxon>
        <taxon>Spermatophyta</taxon>
        <taxon>Magnoliopsida</taxon>
        <taxon>eudicotyledons</taxon>
        <taxon>Gunneridae</taxon>
        <taxon>Pentapetalae</taxon>
        <taxon>rosids</taxon>
        <taxon>fabids</taxon>
        <taxon>Celastrales</taxon>
        <taxon>Celastraceae</taxon>
        <taxon>Tripterygium</taxon>
    </lineage>
</organism>
<dbReference type="InterPro" id="IPR013083">
    <property type="entry name" value="Znf_RING/FYVE/PHD"/>
</dbReference>
<feature type="region of interest" description="Disordered" evidence="7">
    <location>
        <begin position="391"/>
        <end position="490"/>
    </location>
</feature>
<feature type="compositionally biased region" description="Polar residues" evidence="7">
    <location>
        <begin position="1243"/>
        <end position="1253"/>
    </location>
</feature>
<reference evidence="9 10" key="1">
    <citation type="journal article" date="2020" name="Nat. Commun.">
        <title>Genome of Tripterygium wilfordii and identification of cytochrome P450 involved in triptolide biosynthesis.</title>
        <authorList>
            <person name="Tu L."/>
            <person name="Su P."/>
            <person name="Zhang Z."/>
            <person name="Gao L."/>
            <person name="Wang J."/>
            <person name="Hu T."/>
            <person name="Zhou J."/>
            <person name="Zhang Y."/>
            <person name="Zhao Y."/>
            <person name="Liu Y."/>
            <person name="Song Y."/>
            <person name="Tong Y."/>
            <person name="Lu Y."/>
            <person name="Yang J."/>
            <person name="Xu C."/>
            <person name="Jia M."/>
            <person name="Peters R.J."/>
            <person name="Huang L."/>
            <person name="Gao W."/>
        </authorList>
    </citation>
    <scope>NUCLEOTIDE SEQUENCE [LARGE SCALE GENOMIC DNA]</scope>
    <source>
        <strain evidence="10">cv. XIE 37</strain>
        <tissue evidence="9">Leaf</tissue>
    </source>
</reference>
<feature type="compositionally biased region" description="Polar residues" evidence="7">
    <location>
        <begin position="629"/>
        <end position="649"/>
    </location>
</feature>
<feature type="region of interest" description="Disordered" evidence="7">
    <location>
        <begin position="1337"/>
        <end position="1357"/>
    </location>
</feature>
<dbReference type="GO" id="GO:0140566">
    <property type="term" value="F:histone reader activity"/>
    <property type="evidence" value="ECO:0007669"/>
    <property type="project" value="InterPro"/>
</dbReference>
<dbReference type="EMBL" id="JAAARO010000023">
    <property type="protein sequence ID" value="KAF5725663.1"/>
    <property type="molecule type" value="Genomic_DNA"/>
</dbReference>
<keyword evidence="4" id="KW-0805">Transcription regulation</keyword>
<dbReference type="FunCoup" id="A0A7J7BUU4">
    <property type="interactions" value="3432"/>
</dbReference>
<keyword evidence="5" id="KW-0804">Transcription</keyword>
<feature type="compositionally biased region" description="Low complexity" evidence="7">
    <location>
        <begin position="669"/>
        <end position="678"/>
    </location>
</feature>
<keyword evidence="2 6" id="KW-0863">Zinc-finger</keyword>
<dbReference type="SUPFAM" id="SSF57903">
    <property type="entry name" value="FYVE/PHD zinc finger"/>
    <property type="match status" value="1"/>
</dbReference>
<evidence type="ECO:0000256" key="7">
    <source>
        <dbReference type="SAM" id="MobiDB-lite"/>
    </source>
</evidence>
<feature type="region of interest" description="Disordered" evidence="7">
    <location>
        <begin position="588"/>
        <end position="649"/>
    </location>
</feature>
<feature type="compositionally biased region" description="Polar residues" evidence="7">
    <location>
        <begin position="406"/>
        <end position="415"/>
    </location>
</feature>
<dbReference type="PANTHER" id="PTHR33304:SF9">
    <property type="entry name" value="RING_FYVE_PHD ZINC FINGER SUPERFAMILY PROTEIN"/>
    <property type="match status" value="1"/>
</dbReference>
<dbReference type="Proteomes" id="UP000593562">
    <property type="component" value="Unassembled WGS sequence"/>
</dbReference>
<feature type="compositionally biased region" description="Polar residues" evidence="7">
    <location>
        <begin position="433"/>
        <end position="468"/>
    </location>
</feature>
<protein>
    <recommendedName>
        <fullName evidence="8">PHD-type domain-containing protein</fullName>
    </recommendedName>
</protein>